<proteinExistence type="predicted"/>
<protein>
    <submittedName>
        <fullName evidence="1">Uncharacterized protein</fullName>
    </submittedName>
</protein>
<evidence type="ECO:0000313" key="1">
    <source>
        <dbReference type="EMBL" id="UWZ57859.1"/>
    </source>
</evidence>
<dbReference type="EMBL" id="CP073767">
    <property type="protein sequence ID" value="UWZ57859.1"/>
    <property type="molecule type" value="Genomic_DNA"/>
</dbReference>
<dbReference type="KEGG" id="daur:Daura_17820"/>
<dbReference type="AlphaFoldDB" id="A0A9Q9IR26"/>
<dbReference type="GO" id="GO:0016491">
    <property type="term" value="F:oxidoreductase activity"/>
    <property type="evidence" value="ECO:0007669"/>
    <property type="project" value="InterPro"/>
</dbReference>
<organism evidence="1 2">
    <name type="scientific">Dactylosporangium aurantiacum</name>
    <dbReference type="NCBI Taxonomy" id="35754"/>
    <lineage>
        <taxon>Bacteria</taxon>
        <taxon>Bacillati</taxon>
        <taxon>Actinomycetota</taxon>
        <taxon>Actinomycetes</taxon>
        <taxon>Micromonosporales</taxon>
        <taxon>Micromonosporaceae</taxon>
        <taxon>Dactylosporangium</taxon>
    </lineage>
</organism>
<evidence type="ECO:0000313" key="2">
    <source>
        <dbReference type="Proteomes" id="UP001058003"/>
    </source>
</evidence>
<dbReference type="Gene3D" id="3.40.109.10">
    <property type="entry name" value="NADH Oxidase"/>
    <property type="match status" value="2"/>
</dbReference>
<dbReference type="Proteomes" id="UP001058003">
    <property type="component" value="Chromosome"/>
</dbReference>
<sequence>MVAIHYTGAAARVGAVSRSLTQATFAALNAPSVLDTRPWRWRIGADRVELHADWQRRLADLDPDGRLLLTGCGAALHHARIALAAEGVGVDVRRFPDPGDPHLLTELRYTGPVRPAPRVVALHRAIAVRRSDRRPFAGTTPPGEDLTQLERAAEEAGAGAYTLRGHDGAYVVITAPGGDRPGDWLAVGEAVSAVLLTATSAGLATAPVSDLAPLAARPVPGAGTPAAAVRVGVAGRVGAAPRAAHVPAVPAPAG</sequence>
<reference evidence="1" key="1">
    <citation type="submission" date="2021-04" db="EMBL/GenBank/DDBJ databases">
        <title>Dactylosporangium aurantiacum NRRL B-8018 full assembly.</title>
        <authorList>
            <person name="Hartkoorn R.C."/>
            <person name="Beaudoing E."/>
            <person name="Hot D."/>
        </authorList>
    </citation>
    <scope>NUCLEOTIDE SEQUENCE</scope>
    <source>
        <strain evidence="1">NRRL B-8018</strain>
    </source>
</reference>
<keyword evidence="2" id="KW-1185">Reference proteome</keyword>
<gene>
    <name evidence="1" type="ORF">Daura_17820</name>
</gene>
<name>A0A9Q9IR26_9ACTN</name>
<dbReference type="RefSeq" id="WP_052388151.1">
    <property type="nucleotide sequence ID" value="NZ_CP073767.1"/>
</dbReference>
<dbReference type="OrthoDB" id="8156917at2"/>
<dbReference type="SUPFAM" id="SSF55469">
    <property type="entry name" value="FMN-dependent nitroreductase-like"/>
    <property type="match status" value="1"/>
</dbReference>
<accession>A0A9Q9IR26</accession>
<dbReference type="InterPro" id="IPR000415">
    <property type="entry name" value="Nitroreductase-like"/>
</dbReference>